<feature type="transmembrane region" description="Helical" evidence="1">
    <location>
        <begin position="284"/>
        <end position="304"/>
    </location>
</feature>
<evidence type="ECO:0000313" key="2">
    <source>
        <dbReference type="EMBL" id="OLQ14401.1"/>
    </source>
</evidence>
<name>A0A1Q9F410_SYMMI</name>
<organism evidence="2 3">
    <name type="scientific">Symbiodinium microadriaticum</name>
    <name type="common">Dinoflagellate</name>
    <name type="synonym">Zooxanthella microadriatica</name>
    <dbReference type="NCBI Taxonomy" id="2951"/>
    <lineage>
        <taxon>Eukaryota</taxon>
        <taxon>Sar</taxon>
        <taxon>Alveolata</taxon>
        <taxon>Dinophyceae</taxon>
        <taxon>Suessiales</taxon>
        <taxon>Symbiodiniaceae</taxon>
        <taxon>Symbiodinium</taxon>
    </lineage>
</organism>
<accession>A0A1Q9F410</accession>
<keyword evidence="1" id="KW-1133">Transmembrane helix</keyword>
<evidence type="ECO:0000313" key="3">
    <source>
        <dbReference type="Proteomes" id="UP000186817"/>
    </source>
</evidence>
<evidence type="ECO:0008006" key="4">
    <source>
        <dbReference type="Google" id="ProtNLM"/>
    </source>
</evidence>
<dbReference type="Proteomes" id="UP000186817">
    <property type="component" value="Unassembled WGS sequence"/>
</dbReference>
<protein>
    <recommendedName>
        <fullName evidence="4">Transmembrane protein</fullName>
    </recommendedName>
</protein>
<feature type="transmembrane region" description="Helical" evidence="1">
    <location>
        <begin position="310"/>
        <end position="326"/>
    </location>
</feature>
<feature type="transmembrane region" description="Helical" evidence="1">
    <location>
        <begin position="398"/>
        <end position="421"/>
    </location>
</feature>
<dbReference type="OMA" id="ECKNDSR"/>
<dbReference type="OrthoDB" id="413919at2759"/>
<feature type="transmembrane region" description="Helical" evidence="1">
    <location>
        <begin position="433"/>
        <end position="455"/>
    </location>
</feature>
<evidence type="ECO:0000256" key="1">
    <source>
        <dbReference type="SAM" id="Phobius"/>
    </source>
</evidence>
<feature type="transmembrane region" description="Helical" evidence="1">
    <location>
        <begin position="493"/>
        <end position="517"/>
    </location>
</feature>
<proteinExistence type="predicted"/>
<reference evidence="2 3" key="1">
    <citation type="submission" date="2016-02" db="EMBL/GenBank/DDBJ databases">
        <title>Genome analysis of coral dinoflagellate symbionts highlights evolutionary adaptations to a symbiotic lifestyle.</title>
        <authorList>
            <person name="Aranda M."/>
            <person name="Li Y."/>
            <person name="Liew Y.J."/>
            <person name="Baumgarten S."/>
            <person name="Simakov O."/>
            <person name="Wilson M."/>
            <person name="Piel J."/>
            <person name="Ashoor H."/>
            <person name="Bougouffa S."/>
            <person name="Bajic V.B."/>
            <person name="Ryu T."/>
            <person name="Ravasi T."/>
            <person name="Bayer T."/>
            <person name="Micklem G."/>
            <person name="Kim H."/>
            <person name="Bhak J."/>
            <person name="Lajeunesse T.C."/>
            <person name="Voolstra C.R."/>
        </authorList>
    </citation>
    <scope>NUCLEOTIDE SEQUENCE [LARGE SCALE GENOMIC DNA]</scope>
    <source>
        <strain evidence="2 3">CCMP2467</strain>
    </source>
</reference>
<dbReference type="AlphaFoldDB" id="A0A1Q9F410"/>
<keyword evidence="1" id="KW-0812">Transmembrane</keyword>
<dbReference type="EMBL" id="LSRX01000016">
    <property type="protein sequence ID" value="OLQ14401.1"/>
    <property type="molecule type" value="Genomic_DNA"/>
</dbReference>
<keyword evidence="3" id="KW-1185">Reference proteome</keyword>
<gene>
    <name evidence="2" type="ORF">AK812_SmicGene1520</name>
</gene>
<sequence>MGSNQSCCCDKKQDDVPMEMVKAQPMETYKGSGDLPPTEDYAFHLDMSNFVRGAVQNQLEAMKVLEVDTAIVRGISVASSLRASGRLWQKSPVDMDERAKSKLWDRSEPVDRFDVFFSHTWRTPGRWKVLSLLFQYGWPFTLTCWACVASFVFFLGAFGWLPTPLTFRADVLGFQKICPFAPWVYLSGVFTALLALFLSPYWLFFCNSPKCFLDVVSINQVEPDLMERGIYGLGGFLSISNQLRVLWSPPYLSRLWCVFELAAFRKANPDGPLIVKPLFVERQAFLLMLGSYLGAGIFCFVFAVRLGLRFSLPVTMLTVAPMLFIVHSNRKFMREKHQLISFLENFQVEAAECRLQSDREFVLSAIAAWYGSVENFTDYIRGPLREELLRMSATDLPLGYALMIILGPVGVALDVVLAFIRGGAPLPALASEFVGSALGWVVFGVLLCIKVMWWLCDRFAAPRSSKLLDYLMSLAIFLAFFVFFFAGTVISDILYTTTLLGAVCFAIFTLLLVVLVYGKGLPCRSRP</sequence>
<feature type="transmembrane region" description="Helical" evidence="1">
    <location>
        <begin position="136"/>
        <end position="160"/>
    </location>
</feature>
<feature type="transmembrane region" description="Helical" evidence="1">
    <location>
        <begin position="467"/>
        <end position="487"/>
    </location>
</feature>
<feature type="transmembrane region" description="Helical" evidence="1">
    <location>
        <begin position="180"/>
        <end position="204"/>
    </location>
</feature>
<keyword evidence="1" id="KW-0472">Membrane</keyword>
<comment type="caution">
    <text evidence="2">The sequence shown here is derived from an EMBL/GenBank/DDBJ whole genome shotgun (WGS) entry which is preliminary data.</text>
</comment>